<dbReference type="Proteomes" id="UP000593567">
    <property type="component" value="Unassembled WGS sequence"/>
</dbReference>
<dbReference type="EMBL" id="VXIV02000958">
    <property type="protein sequence ID" value="KAF6034975.1"/>
    <property type="molecule type" value="Genomic_DNA"/>
</dbReference>
<gene>
    <name evidence="8" type="ORF">EB796_006718</name>
</gene>
<evidence type="ECO:0000256" key="3">
    <source>
        <dbReference type="ARBA" id="ARBA00022801"/>
    </source>
</evidence>
<dbReference type="Pfam" id="PF18755">
    <property type="entry name" value="RAMA"/>
    <property type="match status" value="1"/>
</dbReference>
<dbReference type="InterPro" id="IPR028090">
    <property type="entry name" value="JAB_dom_prok"/>
</dbReference>
<keyword evidence="3" id="KW-0378">Hydrolase</keyword>
<keyword evidence="5" id="KW-0482">Metalloprotease</keyword>
<dbReference type="GO" id="GO:0008237">
    <property type="term" value="F:metallopeptidase activity"/>
    <property type="evidence" value="ECO:0007669"/>
    <property type="project" value="UniProtKB-KW"/>
</dbReference>
<proteinExistence type="predicted"/>
<dbReference type="AlphaFoldDB" id="A0A7J7K9W7"/>
<keyword evidence="1" id="KW-0645">Protease</keyword>
<evidence type="ECO:0000313" key="8">
    <source>
        <dbReference type="EMBL" id="KAF6034975.1"/>
    </source>
</evidence>
<evidence type="ECO:0000256" key="1">
    <source>
        <dbReference type="ARBA" id="ARBA00022670"/>
    </source>
</evidence>
<dbReference type="InterPro" id="IPR037518">
    <property type="entry name" value="MPN"/>
</dbReference>
<evidence type="ECO:0000256" key="2">
    <source>
        <dbReference type="ARBA" id="ARBA00022723"/>
    </source>
</evidence>
<keyword evidence="4" id="KW-0862">Zinc</keyword>
<organism evidence="8 9">
    <name type="scientific">Bugula neritina</name>
    <name type="common">Brown bryozoan</name>
    <name type="synonym">Sertularia neritina</name>
    <dbReference type="NCBI Taxonomy" id="10212"/>
    <lineage>
        <taxon>Eukaryota</taxon>
        <taxon>Metazoa</taxon>
        <taxon>Spiralia</taxon>
        <taxon>Lophotrochozoa</taxon>
        <taxon>Bryozoa</taxon>
        <taxon>Gymnolaemata</taxon>
        <taxon>Cheilostomatida</taxon>
        <taxon>Flustrina</taxon>
        <taxon>Buguloidea</taxon>
        <taxon>Bugulidae</taxon>
        <taxon>Bugula</taxon>
    </lineage>
</organism>
<dbReference type="OrthoDB" id="167806at2759"/>
<dbReference type="InterPro" id="IPR050242">
    <property type="entry name" value="JAMM_MPN+_peptidase_M67A"/>
</dbReference>
<evidence type="ECO:0000313" key="9">
    <source>
        <dbReference type="Proteomes" id="UP000593567"/>
    </source>
</evidence>
<evidence type="ECO:0000259" key="7">
    <source>
        <dbReference type="PROSITE" id="PS50249"/>
    </source>
</evidence>
<dbReference type="Pfam" id="PF14464">
    <property type="entry name" value="Prok-JAB"/>
    <property type="match status" value="1"/>
</dbReference>
<protein>
    <submittedName>
        <fullName evidence="8">MPND</fullName>
    </submittedName>
</protein>
<evidence type="ECO:0000256" key="5">
    <source>
        <dbReference type="ARBA" id="ARBA00023049"/>
    </source>
</evidence>
<dbReference type="Gene3D" id="3.40.140.10">
    <property type="entry name" value="Cytidine Deaminase, domain 2"/>
    <property type="match status" value="1"/>
</dbReference>
<sequence>MLTSPPGLSPSLKDLLLKEIIKVMSEVEKTIQNLPGGNIDNSSKEKNSAADNTVIQQDGLPTYNTTTEITPEVGYPPLSTKSLKSKSITLDLLIRDGVMQPGEKTLSVKYLGITVTADLLPNGKIRSTDSGEIFSTPSSWAVSCKKNINPTKSSGCGWSAIRYKGKPLDTYKSKWMRENHDSARGSPISLPTAPSSGVSTPKLEPSPLLSNRLYSYGRNPSSPLVIDVKPNNPTDLLYPAMSGLPLSEYKTHIGTQVRCEGIEFSIRVLFTRSVCLRMAELSRGSKEEMSGYLAGTYNSLSNLLNVIQVFDKSEPHTRQRVLQSGLKLVGWFHSHPNKTYYPSVYDVECHMNYQLRLREQPIVACIIGDC</sequence>
<dbReference type="PANTHER" id="PTHR10410">
    <property type="entry name" value="EUKARYOTIC TRANSLATION INITIATION FACTOR 3 -RELATED"/>
    <property type="match status" value="1"/>
</dbReference>
<dbReference type="GO" id="GO:0006508">
    <property type="term" value="P:proteolysis"/>
    <property type="evidence" value="ECO:0007669"/>
    <property type="project" value="UniProtKB-KW"/>
</dbReference>
<feature type="region of interest" description="Disordered" evidence="6">
    <location>
        <begin position="34"/>
        <end position="56"/>
    </location>
</feature>
<accession>A0A7J7K9W7</accession>
<evidence type="ECO:0000256" key="6">
    <source>
        <dbReference type="SAM" id="MobiDB-lite"/>
    </source>
</evidence>
<comment type="caution">
    <text evidence="8">The sequence shown here is derived from an EMBL/GenBank/DDBJ whole genome shotgun (WGS) entry which is preliminary data.</text>
</comment>
<reference evidence="8" key="1">
    <citation type="submission" date="2020-06" db="EMBL/GenBank/DDBJ databases">
        <title>Draft genome of Bugula neritina, a colonial animal packing powerful symbionts and potential medicines.</title>
        <authorList>
            <person name="Rayko M."/>
        </authorList>
    </citation>
    <scope>NUCLEOTIDE SEQUENCE [LARGE SCALE GENOMIC DNA]</scope>
    <source>
        <strain evidence="8">Kwan_BN1</strain>
    </source>
</reference>
<evidence type="ECO:0000256" key="4">
    <source>
        <dbReference type="ARBA" id="ARBA00022833"/>
    </source>
</evidence>
<dbReference type="GO" id="GO:0046872">
    <property type="term" value="F:metal ion binding"/>
    <property type="evidence" value="ECO:0007669"/>
    <property type="project" value="UniProtKB-KW"/>
</dbReference>
<keyword evidence="9" id="KW-1185">Reference proteome</keyword>
<dbReference type="InterPro" id="IPR040843">
    <property type="entry name" value="RAMA"/>
</dbReference>
<feature type="domain" description="MPN" evidence="7">
    <location>
        <begin position="268"/>
        <end position="370"/>
    </location>
</feature>
<feature type="region of interest" description="Disordered" evidence="6">
    <location>
        <begin position="182"/>
        <end position="204"/>
    </location>
</feature>
<name>A0A7J7K9W7_BUGNE</name>
<dbReference type="PROSITE" id="PS50249">
    <property type="entry name" value="MPN"/>
    <property type="match status" value="1"/>
</dbReference>
<dbReference type="SUPFAM" id="SSF102712">
    <property type="entry name" value="JAB1/MPN domain"/>
    <property type="match status" value="1"/>
</dbReference>
<keyword evidence="2" id="KW-0479">Metal-binding</keyword>